<dbReference type="GO" id="GO:0015031">
    <property type="term" value="P:protein transport"/>
    <property type="evidence" value="ECO:0007669"/>
    <property type="project" value="UniProtKB-KW"/>
</dbReference>
<dbReference type="GO" id="GO:0055085">
    <property type="term" value="P:transmembrane transport"/>
    <property type="evidence" value="ECO:0007669"/>
    <property type="project" value="InterPro"/>
</dbReference>
<feature type="domain" description="TonB C-terminal" evidence="11">
    <location>
        <begin position="202"/>
        <end position="293"/>
    </location>
</feature>
<dbReference type="EMBL" id="FXAU01000007">
    <property type="protein sequence ID" value="SMG47687.1"/>
    <property type="molecule type" value="Genomic_DNA"/>
</dbReference>
<proteinExistence type="inferred from homology"/>
<dbReference type="Pfam" id="PF03544">
    <property type="entry name" value="TonB_C"/>
    <property type="match status" value="1"/>
</dbReference>
<evidence type="ECO:0000256" key="3">
    <source>
        <dbReference type="ARBA" id="ARBA00022448"/>
    </source>
</evidence>
<gene>
    <name evidence="12" type="ORF">SAMN05660862_3471</name>
</gene>
<sequence length="293" mass="32437">MFGSKLDIFKKEWLDVVFANRNKEYGAYDLRKFAPKATNIGLFAITASVLVLSAPKVFNIKIFPDKPVEEAPMITEVTLEDLEIPEPEKEEEEPLPPEEEQPQRIAQEPPAEDLVRFPEPKVVPQQQVKEEVVTQEEIKKENKTPARITLKGTKGASGVPTGEFGPKKVEGAITGSAEGKPDGNPDIDKVFTAVEVNPDPQGGINAFRKWVQESYSYPQGAIDAGVKGQIVVSFVVERDGSLTDMKVVKDLSYGTGQALINVLKKAKKWKPGIQNGRPVRVQYQLPMTLDLQQ</sequence>
<dbReference type="GO" id="GO:0098797">
    <property type="term" value="C:plasma membrane protein complex"/>
    <property type="evidence" value="ECO:0007669"/>
    <property type="project" value="TreeGrafter"/>
</dbReference>
<keyword evidence="3" id="KW-0813">Transport</keyword>
<dbReference type="Gene3D" id="3.30.1150.10">
    <property type="match status" value="1"/>
</dbReference>
<keyword evidence="7" id="KW-0653">Protein transport</keyword>
<dbReference type="STRING" id="561061.SAMN05660862_3471"/>
<evidence type="ECO:0000256" key="1">
    <source>
        <dbReference type="ARBA" id="ARBA00004383"/>
    </source>
</evidence>
<keyword evidence="4" id="KW-1003">Cell membrane</keyword>
<dbReference type="PANTHER" id="PTHR33446">
    <property type="entry name" value="PROTEIN TONB-RELATED"/>
    <property type="match status" value="1"/>
</dbReference>
<evidence type="ECO:0000256" key="7">
    <source>
        <dbReference type="ARBA" id="ARBA00022927"/>
    </source>
</evidence>
<evidence type="ECO:0000259" key="11">
    <source>
        <dbReference type="PROSITE" id="PS52015"/>
    </source>
</evidence>
<keyword evidence="6" id="KW-0812">Transmembrane</keyword>
<evidence type="ECO:0000313" key="12">
    <source>
        <dbReference type="EMBL" id="SMG47687.1"/>
    </source>
</evidence>
<dbReference type="PROSITE" id="PS52015">
    <property type="entry name" value="TONB_CTD"/>
    <property type="match status" value="1"/>
</dbReference>
<dbReference type="AlphaFoldDB" id="A0A1X7L203"/>
<dbReference type="NCBIfam" id="TIGR01352">
    <property type="entry name" value="tonB_Cterm"/>
    <property type="match status" value="1"/>
</dbReference>
<dbReference type="RefSeq" id="WP_085474151.1">
    <property type="nucleotide sequence ID" value="NZ_CP038029.1"/>
</dbReference>
<organism evidence="12 13">
    <name type="scientific">Sphingobacterium psychroaquaticum</name>
    <dbReference type="NCBI Taxonomy" id="561061"/>
    <lineage>
        <taxon>Bacteria</taxon>
        <taxon>Pseudomonadati</taxon>
        <taxon>Bacteroidota</taxon>
        <taxon>Sphingobacteriia</taxon>
        <taxon>Sphingobacteriales</taxon>
        <taxon>Sphingobacteriaceae</taxon>
        <taxon>Sphingobacterium</taxon>
    </lineage>
</organism>
<reference evidence="12 13" key="1">
    <citation type="submission" date="2017-04" db="EMBL/GenBank/DDBJ databases">
        <authorList>
            <person name="Afonso C.L."/>
            <person name="Miller P.J."/>
            <person name="Scott M.A."/>
            <person name="Spackman E."/>
            <person name="Goraichik I."/>
            <person name="Dimitrov K.M."/>
            <person name="Suarez D.L."/>
            <person name="Swayne D.E."/>
        </authorList>
    </citation>
    <scope>NUCLEOTIDE SEQUENCE [LARGE SCALE GENOMIC DNA]</scope>
    <source>
        <strain evidence="12 13">DSM 22418</strain>
    </source>
</reference>
<keyword evidence="13" id="KW-1185">Reference proteome</keyword>
<evidence type="ECO:0000256" key="5">
    <source>
        <dbReference type="ARBA" id="ARBA00022519"/>
    </source>
</evidence>
<evidence type="ECO:0000256" key="4">
    <source>
        <dbReference type="ARBA" id="ARBA00022475"/>
    </source>
</evidence>
<comment type="subcellular location">
    <subcellularLocation>
        <location evidence="1">Cell inner membrane</location>
        <topology evidence="1">Single-pass membrane protein</topology>
        <orientation evidence="1">Periplasmic side</orientation>
    </subcellularLocation>
</comment>
<evidence type="ECO:0000256" key="2">
    <source>
        <dbReference type="ARBA" id="ARBA00006555"/>
    </source>
</evidence>
<keyword evidence="8" id="KW-1133">Transmembrane helix</keyword>
<dbReference type="InterPro" id="IPR006260">
    <property type="entry name" value="TonB/TolA_C"/>
</dbReference>
<protein>
    <submittedName>
        <fullName evidence="12">Protein TonB</fullName>
    </submittedName>
</protein>
<accession>A0A1X7L203</accession>
<evidence type="ECO:0000256" key="9">
    <source>
        <dbReference type="ARBA" id="ARBA00023136"/>
    </source>
</evidence>
<dbReference type="PANTHER" id="PTHR33446:SF2">
    <property type="entry name" value="PROTEIN TONB"/>
    <property type="match status" value="1"/>
</dbReference>
<dbReference type="SUPFAM" id="SSF74653">
    <property type="entry name" value="TolA/TonB C-terminal domain"/>
    <property type="match status" value="1"/>
</dbReference>
<evidence type="ECO:0000256" key="10">
    <source>
        <dbReference type="SAM" id="MobiDB-lite"/>
    </source>
</evidence>
<evidence type="ECO:0000256" key="6">
    <source>
        <dbReference type="ARBA" id="ARBA00022692"/>
    </source>
</evidence>
<comment type="similarity">
    <text evidence="2">Belongs to the TonB family.</text>
</comment>
<keyword evidence="5" id="KW-0997">Cell inner membrane</keyword>
<keyword evidence="9" id="KW-0472">Membrane</keyword>
<dbReference type="InterPro" id="IPR037682">
    <property type="entry name" value="TonB_C"/>
</dbReference>
<feature type="compositionally biased region" description="Acidic residues" evidence="10">
    <location>
        <begin position="81"/>
        <end position="100"/>
    </location>
</feature>
<dbReference type="InterPro" id="IPR051045">
    <property type="entry name" value="TonB-dependent_transducer"/>
</dbReference>
<dbReference type="Proteomes" id="UP000192980">
    <property type="component" value="Unassembled WGS sequence"/>
</dbReference>
<feature type="region of interest" description="Disordered" evidence="10">
    <location>
        <begin position="81"/>
        <end position="118"/>
    </location>
</feature>
<evidence type="ECO:0000256" key="8">
    <source>
        <dbReference type="ARBA" id="ARBA00022989"/>
    </source>
</evidence>
<evidence type="ECO:0000313" key="13">
    <source>
        <dbReference type="Proteomes" id="UP000192980"/>
    </source>
</evidence>
<dbReference type="GO" id="GO:0031992">
    <property type="term" value="F:energy transducer activity"/>
    <property type="evidence" value="ECO:0007669"/>
    <property type="project" value="TreeGrafter"/>
</dbReference>
<name>A0A1X7L203_9SPHI</name>
<dbReference type="OrthoDB" id="649093at2"/>